<dbReference type="Proteomes" id="UP000008206">
    <property type="component" value="Chromosome"/>
</dbReference>
<dbReference type="AlphaFoldDB" id="E0UAW3"/>
<evidence type="ECO:0000259" key="1">
    <source>
        <dbReference type="SMART" id="SM00481"/>
    </source>
</evidence>
<dbReference type="GO" id="GO:0004534">
    <property type="term" value="F:5'-3' RNA exonuclease activity"/>
    <property type="evidence" value="ECO:0007669"/>
    <property type="project" value="TreeGrafter"/>
</dbReference>
<dbReference type="GO" id="GO:0035312">
    <property type="term" value="F:5'-3' DNA exonuclease activity"/>
    <property type="evidence" value="ECO:0007669"/>
    <property type="project" value="TreeGrafter"/>
</dbReference>
<organism evidence="2 3">
    <name type="scientific">Gloeothece verrucosa (strain PCC 7822)</name>
    <name type="common">Cyanothece sp. (strain PCC 7822)</name>
    <dbReference type="NCBI Taxonomy" id="497965"/>
    <lineage>
        <taxon>Bacteria</taxon>
        <taxon>Bacillati</taxon>
        <taxon>Cyanobacteriota</taxon>
        <taxon>Cyanophyceae</taxon>
        <taxon>Oscillatoriophycideae</taxon>
        <taxon>Chroococcales</taxon>
        <taxon>Aphanothecaceae</taxon>
        <taxon>Gloeothece</taxon>
        <taxon>Gloeothece verrucosa</taxon>
    </lineage>
</organism>
<sequence>MVVTSATQAEAQNTKALREVWATIDFNSCPYHYNFHMHTTCSDGQLSPIALIEQVLKIGLKGLAITDHHSTQGYQIAQERLNDLRLHQPNTLLPHLWTGIEITSNLLGAEVHILGYGFNPQHPVMNSYLKGVRPLGEDAQAKTVIDALHQAGGLVVLAHPARYSRSAQELIPAAAGLGVDGIEAYYAYGNPKPWQPSPKQTELVLKLAEVYGVFTTCGTDTHGVNLLYRL</sequence>
<reference evidence="3" key="1">
    <citation type="journal article" date="2011" name="MBio">
        <title>Novel metabolic attributes of the genus Cyanothece, comprising a group of unicellular nitrogen-fixing Cyanobacteria.</title>
        <authorList>
            <person name="Bandyopadhyay A."/>
            <person name="Elvitigala T."/>
            <person name="Welsh E."/>
            <person name="Stockel J."/>
            <person name="Liberton M."/>
            <person name="Min H."/>
            <person name="Sherman L.A."/>
            <person name="Pakrasi H.B."/>
        </authorList>
    </citation>
    <scope>NUCLEOTIDE SEQUENCE [LARGE SCALE GENOMIC DNA]</scope>
    <source>
        <strain evidence="3">PCC 7822</strain>
    </source>
</reference>
<dbReference type="Pfam" id="PF02811">
    <property type="entry name" value="PHP"/>
    <property type="match status" value="1"/>
</dbReference>
<keyword evidence="3" id="KW-1185">Reference proteome</keyword>
<name>E0UAW3_GLOV7</name>
<dbReference type="RefSeq" id="WP_013323178.1">
    <property type="nucleotide sequence ID" value="NC_014501.1"/>
</dbReference>
<gene>
    <name evidence="2" type="ordered locus">Cyan7822_3131</name>
</gene>
<dbReference type="eggNOG" id="COG0613">
    <property type="taxonomic scope" value="Bacteria"/>
</dbReference>
<dbReference type="InterPro" id="IPR052018">
    <property type="entry name" value="PHP_domain"/>
</dbReference>
<dbReference type="HOGENOM" id="CLU_102570_0_0_3"/>
<dbReference type="EMBL" id="CP002198">
    <property type="protein sequence ID" value="ADN15085.1"/>
    <property type="molecule type" value="Genomic_DNA"/>
</dbReference>
<dbReference type="OrthoDB" id="9804333at2"/>
<dbReference type="KEGG" id="cyj:Cyan7822_3131"/>
<dbReference type="CDD" id="cd07438">
    <property type="entry name" value="PHP_HisPPase_AMP"/>
    <property type="match status" value="1"/>
</dbReference>
<dbReference type="Gene3D" id="3.20.20.140">
    <property type="entry name" value="Metal-dependent hydrolases"/>
    <property type="match status" value="1"/>
</dbReference>
<protein>
    <submittedName>
        <fullName evidence="2">PHP domain protein</fullName>
    </submittedName>
</protein>
<proteinExistence type="predicted"/>
<evidence type="ECO:0000313" key="2">
    <source>
        <dbReference type="EMBL" id="ADN15085.1"/>
    </source>
</evidence>
<dbReference type="SUPFAM" id="SSF89550">
    <property type="entry name" value="PHP domain-like"/>
    <property type="match status" value="1"/>
</dbReference>
<feature type="domain" description="Polymerase/histidinol phosphatase N-terminal" evidence="1">
    <location>
        <begin position="33"/>
        <end position="106"/>
    </location>
</feature>
<accession>E0UAW3</accession>
<dbReference type="InterPro" id="IPR004013">
    <property type="entry name" value="PHP_dom"/>
</dbReference>
<dbReference type="InterPro" id="IPR003141">
    <property type="entry name" value="Pol/His_phosphatase_N"/>
</dbReference>
<dbReference type="PANTHER" id="PTHR42924">
    <property type="entry name" value="EXONUCLEASE"/>
    <property type="match status" value="1"/>
</dbReference>
<dbReference type="InterPro" id="IPR016195">
    <property type="entry name" value="Pol/histidinol_Pase-like"/>
</dbReference>
<dbReference type="SMART" id="SM00481">
    <property type="entry name" value="POLIIIAc"/>
    <property type="match status" value="1"/>
</dbReference>
<evidence type="ECO:0000313" key="3">
    <source>
        <dbReference type="Proteomes" id="UP000008206"/>
    </source>
</evidence>
<dbReference type="PANTHER" id="PTHR42924:SF3">
    <property type="entry name" value="POLYMERASE_HISTIDINOL PHOSPHATASE N-TERMINAL DOMAIN-CONTAINING PROTEIN"/>
    <property type="match status" value="1"/>
</dbReference>